<feature type="transmembrane region" description="Helical" evidence="6">
    <location>
        <begin position="425"/>
        <end position="445"/>
    </location>
</feature>
<dbReference type="EMBL" id="JAEUBE010000487">
    <property type="protein sequence ID" value="KAH3661427.1"/>
    <property type="molecule type" value="Genomic_DNA"/>
</dbReference>
<reference evidence="7" key="2">
    <citation type="submission" date="2021-01" db="EMBL/GenBank/DDBJ databases">
        <authorList>
            <person name="Schikora-Tamarit M.A."/>
        </authorList>
    </citation>
    <scope>NUCLEOTIDE SEQUENCE</scope>
    <source>
        <strain evidence="7">CBS6075</strain>
    </source>
</reference>
<keyword evidence="4 6" id="KW-1133">Transmembrane helix</keyword>
<evidence type="ECO:0000256" key="4">
    <source>
        <dbReference type="ARBA" id="ARBA00022989"/>
    </source>
</evidence>
<gene>
    <name evidence="7" type="ORF">OGAPHI_006834</name>
</gene>
<keyword evidence="8" id="KW-1185">Reference proteome</keyword>
<feature type="transmembrane region" description="Helical" evidence="6">
    <location>
        <begin position="99"/>
        <end position="121"/>
    </location>
</feature>
<dbReference type="FunFam" id="1.20.1250.20:FF:000013">
    <property type="entry name" value="MFS general substrate transporter"/>
    <property type="match status" value="1"/>
</dbReference>
<dbReference type="InterPro" id="IPR036259">
    <property type="entry name" value="MFS_trans_sf"/>
</dbReference>
<comment type="caution">
    <text evidence="7">The sequence shown here is derived from an EMBL/GenBank/DDBJ whole genome shotgun (WGS) entry which is preliminary data.</text>
</comment>
<protein>
    <recommendedName>
        <fullName evidence="9">Major facilitator superfamily (MFS) profile domain-containing protein</fullName>
    </recommendedName>
</protein>
<dbReference type="GO" id="GO:0016020">
    <property type="term" value="C:membrane"/>
    <property type="evidence" value="ECO:0007669"/>
    <property type="project" value="UniProtKB-SubCell"/>
</dbReference>
<feature type="transmembrane region" description="Helical" evidence="6">
    <location>
        <begin position="154"/>
        <end position="178"/>
    </location>
</feature>
<dbReference type="OrthoDB" id="2985014at2759"/>
<evidence type="ECO:0008006" key="9">
    <source>
        <dbReference type="Google" id="ProtNLM"/>
    </source>
</evidence>
<feature type="transmembrane region" description="Helical" evidence="6">
    <location>
        <begin position="128"/>
        <end position="148"/>
    </location>
</feature>
<dbReference type="Pfam" id="PF07690">
    <property type="entry name" value="MFS_1"/>
    <property type="match status" value="1"/>
</dbReference>
<keyword evidence="5 6" id="KW-0472">Membrane</keyword>
<feature type="transmembrane region" description="Helical" evidence="6">
    <location>
        <begin position="221"/>
        <end position="243"/>
    </location>
</feature>
<dbReference type="Proteomes" id="UP000769157">
    <property type="component" value="Unassembled WGS sequence"/>
</dbReference>
<keyword evidence="2" id="KW-0813">Transport</keyword>
<dbReference type="InterPro" id="IPR011701">
    <property type="entry name" value="MFS"/>
</dbReference>
<feature type="transmembrane region" description="Helical" evidence="6">
    <location>
        <begin position="390"/>
        <end position="413"/>
    </location>
</feature>
<feature type="transmembrane region" description="Helical" evidence="6">
    <location>
        <begin position="451"/>
        <end position="477"/>
    </location>
</feature>
<accession>A0A9P8NXL5</accession>
<dbReference type="PANTHER" id="PTHR43791">
    <property type="entry name" value="PERMEASE-RELATED"/>
    <property type="match status" value="1"/>
</dbReference>
<proteinExistence type="predicted"/>
<reference evidence="7" key="1">
    <citation type="journal article" date="2021" name="Open Biol.">
        <title>Shared evolutionary footprints suggest mitochondrial oxidative damage underlies multiple complex I losses in fungi.</title>
        <authorList>
            <person name="Schikora-Tamarit M.A."/>
            <person name="Marcet-Houben M."/>
            <person name="Nosek J."/>
            <person name="Gabaldon T."/>
        </authorList>
    </citation>
    <scope>NUCLEOTIDE SEQUENCE</scope>
    <source>
        <strain evidence="7">CBS6075</strain>
    </source>
</reference>
<evidence type="ECO:0000256" key="3">
    <source>
        <dbReference type="ARBA" id="ARBA00022692"/>
    </source>
</evidence>
<dbReference type="FunFam" id="1.20.1250.20:FF:000057">
    <property type="entry name" value="MFS general substrate transporter"/>
    <property type="match status" value="1"/>
</dbReference>
<feature type="transmembrane region" description="Helical" evidence="6">
    <location>
        <begin position="294"/>
        <end position="315"/>
    </location>
</feature>
<dbReference type="AlphaFoldDB" id="A0A9P8NXL5"/>
<evidence type="ECO:0000313" key="8">
    <source>
        <dbReference type="Proteomes" id="UP000769157"/>
    </source>
</evidence>
<organism evidence="7 8">
    <name type="scientific">Ogataea philodendri</name>
    <dbReference type="NCBI Taxonomy" id="1378263"/>
    <lineage>
        <taxon>Eukaryota</taxon>
        <taxon>Fungi</taxon>
        <taxon>Dikarya</taxon>
        <taxon>Ascomycota</taxon>
        <taxon>Saccharomycotina</taxon>
        <taxon>Pichiomycetes</taxon>
        <taxon>Pichiales</taxon>
        <taxon>Pichiaceae</taxon>
        <taxon>Ogataea</taxon>
    </lineage>
</organism>
<keyword evidence="3 6" id="KW-0812">Transmembrane</keyword>
<evidence type="ECO:0000313" key="7">
    <source>
        <dbReference type="EMBL" id="KAH3661427.1"/>
    </source>
</evidence>
<dbReference type="RefSeq" id="XP_046058551.1">
    <property type="nucleotide sequence ID" value="XM_046208163.1"/>
</dbReference>
<evidence type="ECO:0000256" key="6">
    <source>
        <dbReference type="SAM" id="Phobius"/>
    </source>
</evidence>
<name>A0A9P8NXL5_9ASCO</name>
<dbReference type="SUPFAM" id="SSF103473">
    <property type="entry name" value="MFS general substrate transporter"/>
    <property type="match status" value="1"/>
</dbReference>
<sequence>MSSVETMSSGEKGCEVEITATSEMTDTGEGKYSYKMFQELEEYYVQNPAEKRKLLTKVDLRLLPYLSFCYLWCTLDKSNAGNAKLFGFLTDTGMSSKQFNLALTCLFFTYGLFEPISNLALKKVGPKLWVPTMMTIWGVVALCTAFVHTWHQYIGVRLCLGAAESVIYPGSYFILSCWYTRSELQTRMGIFYGANTLAGAFGGVLAYGIATLDYARGWRAWRWLFLIEGVATVAVALAGYLILPNFPGEGKIKFFTEKELDYLHLRKKYDNGPAGTEQKFEMHQALNALKDPQVYFVMLMFWFGGSVPTYSLSYTLPTMVKNLGYSAVRAQAMTTPPYVAATILTVGMAIWADKTQQRARTIMICYTIGLIGIIILWITVHHKNLPGVSYFAIFLAASGYNAQAPGIGAWLSLNIPNPTKRASAIGFMMLLGSIGGGGIGSNIYLDSQAPYYPLGFGFSVGCTVLGAMIPCMCNYIYLKRQNQKRDAIPQGVIDSYSLDQIADLGDKAPTYRYVL</sequence>
<feature type="transmembrane region" description="Helical" evidence="6">
    <location>
        <begin position="335"/>
        <end position="352"/>
    </location>
</feature>
<evidence type="ECO:0000256" key="5">
    <source>
        <dbReference type="ARBA" id="ARBA00023136"/>
    </source>
</evidence>
<dbReference type="Gene3D" id="1.20.1250.20">
    <property type="entry name" value="MFS general substrate transporter like domains"/>
    <property type="match status" value="2"/>
</dbReference>
<evidence type="ECO:0000256" key="1">
    <source>
        <dbReference type="ARBA" id="ARBA00004141"/>
    </source>
</evidence>
<dbReference type="GeneID" id="70238798"/>
<evidence type="ECO:0000256" key="2">
    <source>
        <dbReference type="ARBA" id="ARBA00022448"/>
    </source>
</evidence>
<feature type="transmembrane region" description="Helical" evidence="6">
    <location>
        <begin position="359"/>
        <end position="378"/>
    </location>
</feature>
<comment type="subcellular location">
    <subcellularLocation>
        <location evidence="1">Membrane</location>
        <topology evidence="1">Multi-pass membrane protein</topology>
    </subcellularLocation>
</comment>
<dbReference type="GO" id="GO:0022857">
    <property type="term" value="F:transmembrane transporter activity"/>
    <property type="evidence" value="ECO:0007669"/>
    <property type="project" value="InterPro"/>
</dbReference>
<feature type="transmembrane region" description="Helical" evidence="6">
    <location>
        <begin position="190"/>
        <end position="209"/>
    </location>
</feature>
<dbReference type="PANTHER" id="PTHR43791:SF36">
    <property type="entry name" value="TRANSPORTER, PUTATIVE (AFU_ORTHOLOGUE AFUA_6G08340)-RELATED"/>
    <property type="match status" value="1"/>
</dbReference>